<evidence type="ECO:0000313" key="1">
    <source>
        <dbReference type="EMBL" id="EGJ72337.1"/>
    </source>
</evidence>
<reference evidence="1 2" key="1">
    <citation type="journal article" date="2011" name="Stand. Genomic Sci.">
        <title>Non-contiguous finished genome sequence of Bacteroides coprosuis type strain (PC139).</title>
        <authorList>
            <person name="Land M."/>
            <person name="Held B."/>
            <person name="Gronow S."/>
            <person name="Abt B."/>
            <person name="Lucas S."/>
            <person name="Del Rio T.G."/>
            <person name="Nolan M."/>
            <person name="Tice H."/>
            <person name="Cheng J.F."/>
            <person name="Pitluck S."/>
            <person name="Liolios K."/>
            <person name="Pagani I."/>
            <person name="Ivanova N."/>
            <person name="Mavromatis K."/>
            <person name="Mikhailova N."/>
            <person name="Pati A."/>
            <person name="Tapia R."/>
            <person name="Han C."/>
            <person name="Goodwin L."/>
            <person name="Chen A."/>
            <person name="Palaniappan K."/>
            <person name="Hauser L."/>
            <person name="Brambilla E.M."/>
            <person name="Rohde M."/>
            <person name="Goker M."/>
            <person name="Detter J.C."/>
            <person name="Woyke T."/>
            <person name="Bristow J."/>
            <person name="Eisen J.A."/>
            <person name="Markowitz V."/>
            <person name="Hugenholtz P."/>
            <person name="Kyrpides N.C."/>
            <person name="Klenk H.P."/>
            <person name="Lapidus A."/>
        </authorList>
    </citation>
    <scope>NUCLEOTIDE SEQUENCE [LARGE SCALE GENOMIC DNA]</scope>
    <source>
        <strain evidence="1 2">DSM 18011</strain>
    </source>
</reference>
<dbReference type="EMBL" id="CM001167">
    <property type="protein sequence ID" value="EGJ72337.1"/>
    <property type="molecule type" value="Genomic_DNA"/>
</dbReference>
<protein>
    <submittedName>
        <fullName evidence="1">Uncharacterized protein</fullName>
    </submittedName>
</protein>
<keyword evidence="2" id="KW-1185">Reference proteome</keyword>
<evidence type="ECO:0000313" key="2">
    <source>
        <dbReference type="Proteomes" id="UP000018439"/>
    </source>
</evidence>
<dbReference type="HOGENOM" id="CLU_189153_0_0_10"/>
<gene>
    <name evidence="1" type="ORF">Bcop_2171</name>
</gene>
<organism evidence="1 2">
    <name type="scientific">Bacteroides coprosuis DSM 18011</name>
    <dbReference type="NCBI Taxonomy" id="679937"/>
    <lineage>
        <taxon>Bacteria</taxon>
        <taxon>Pseudomonadati</taxon>
        <taxon>Bacteroidota</taxon>
        <taxon>Bacteroidia</taxon>
        <taxon>Bacteroidales</taxon>
        <taxon>Bacteroidaceae</taxon>
        <taxon>Bacteroides</taxon>
    </lineage>
</organism>
<dbReference type="AlphaFoldDB" id="F3ZTV3"/>
<dbReference type="OrthoDB" id="1044430at2"/>
<name>F3ZTV3_9BACE</name>
<accession>F3ZTV3</accession>
<dbReference type="STRING" id="679937.Bcop_2171"/>
<sequence length="88" mass="10180">MDRLKYKLKNNESITLIDVKEYKQLVLNQLREQQAVVSTKAENIISPITDTGSTLMNSFNLGMVAFDTISMGIRAIRRFSGLFRRRRK</sequence>
<proteinExistence type="predicted"/>
<dbReference type="Proteomes" id="UP000018439">
    <property type="component" value="Chromosome"/>
</dbReference>